<evidence type="ECO:0000313" key="2">
    <source>
        <dbReference type="EMBL" id="QAB15709.1"/>
    </source>
</evidence>
<dbReference type="NCBIfam" id="TIGR00199">
    <property type="entry name" value="PncC_domain"/>
    <property type="match status" value="1"/>
</dbReference>
<evidence type="ECO:0000259" key="1">
    <source>
        <dbReference type="Pfam" id="PF02464"/>
    </source>
</evidence>
<gene>
    <name evidence="2" type="ORF">EPV75_08540</name>
</gene>
<accession>A0A410H467</accession>
<reference evidence="2 3" key="1">
    <citation type="journal article" date="2018" name="Environ. Microbiol.">
        <title>Genomes of ubiquitous marine and hypersaline Hydrogenovibrio, Thiomicrorhabdus and Thiomicrospira spp. encode a diversity of mechanisms to sustain chemolithoautotrophy in heterogeneous environments.</title>
        <authorList>
            <person name="Scott K.M."/>
            <person name="Williams J."/>
            <person name="Porter C.M.B."/>
            <person name="Russel S."/>
            <person name="Harmer T.L."/>
            <person name="Paul J.H."/>
            <person name="Antonen K.M."/>
            <person name="Bridges M.K."/>
            <person name="Camper G.J."/>
            <person name="Campla C.K."/>
            <person name="Casella L.G."/>
            <person name="Chase E."/>
            <person name="Conrad J.W."/>
            <person name="Cruz M.C."/>
            <person name="Dunlap D.S."/>
            <person name="Duran L."/>
            <person name="Fahsbender E.M."/>
            <person name="Goldsmith D.B."/>
            <person name="Keeley R.F."/>
            <person name="Kondoff M.R."/>
            <person name="Kussy B.I."/>
            <person name="Lane M.K."/>
            <person name="Lawler S."/>
            <person name="Leigh B.A."/>
            <person name="Lewis C."/>
            <person name="Lostal L.M."/>
            <person name="Marking D."/>
            <person name="Mancera P.A."/>
            <person name="McClenthan E.C."/>
            <person name="McIntyre E.A."/>
            <person name="Mine J.A."/>
            <person name="Modi S."/>
            <person name="Moore B.D."/>
            <person name="Morgan W.A."/>
            <person name="Nelson K.M."/>
            <person name="Nguyen K.N."/>
            <person name="Ogburn N."/>
            <person name="Parrino D.G."/>
            <person name="Pedapudi A.D."/>
            <person name="Pelham R.P."/>
            <person name="Preece A.M."/>
            <person name="Rampersad E.A."/>
            <person name="Richardson J.C."/>
            <person name="Rodgers C.M."/>
            <person name="Schaffer B.L."/>
            <person name="Sheridan N.E."/>
            <person name="Solone M.R."/>
            <person name="Staley Z.R."/>
            <person name="Tabuchi M."/>
            <person name="Waide R.J."/>
            <person name="Wanjugi P.W."/>
            <person name="Young S."/>
            <person name="Clum A."/>
            <person name="Daum C."/>
            <person name="Huntemann M."/>
            <person name="Ivanova N."/>
            <person name="Kyrpides N."/>
            <person name="Mikhailova N."/>
            <person name="Palaniappan K."/>
            <person name="Pillay M."/>
            <person name="Reddy T.B.K."/>
            <person name="Shapiro N."/>
            <person name="Stamatis D."/>
            <person name="Varghese N."/>
            <person name="Woyke T."/>
            <person name="Boden R."/>
            <person name="Freyermuth S.K."/>
            <person name="Kerfeld C.A."/>
        </authorList>
    </citation>
    <scope>NUCLEOTIDE SEQUENCE [LARGE SCALE GENOMIC DNA]</scope>
    <source>
        <strain evidence="2 3">JR-2</strain>
    </source>
</reference>
<dbReference type="InterPro" id="IPR008136">
    <property type="entry name" value="CinA_C"/>
</dbReference>
<dbReference type="Pfam" id="PF02464">
    <property type="entry name" value="CinA"/>
    <property type="match status" value="1"/>
</dbReference>
<keyword evidence="3" id="KW-1185">Reference proteome</keyword>
<dbReference type="EMBL" id="CP035033">
    <property type="protein sequence ID" value="QAB15709.1"/>
    <property type="molecule type" value="Genomic_DNA"/>
</dbReference>
<name>A0A410H467_9GAMM</name>
<dbReference type="Proteomes" id="UP000285478">
    <property type="component" value="Chromosome"/>
</dbReference>
<dbReference type="RefSeq" id="WP_128385104.1">
    <property type="nucleotide sequence ID" value="NZ_CP035033.1"/>
</dbReference>
<evidence type="ECO:0000313" key="3">
    <source>
        <dbReference type="Proteomes" id="UP000285478"/>
    </source>
</evidence>
<proteinExistence type="predicted"/>
<dbReference type="KEGG" id="htr:EPV75_08540"/>
<dbReference type="InterPro" id="IPR036653">
    <property type="entry name" value="CinA-like_C"/>
</dbReference>
<dbReference type="SUPFAM" id="SSF142433">
    <property type="entry name" value="CinA-like"/>
    <property type="match status" value="1"/>
</dbReference>
<protein>
    <submittedName>
        <fullName evidence="2">CinA family protein</fullName>
    </submittedName>
</protein>
<feature type="domain" description="CinA C-terminal" evidence="1">
    <location>
        <begin position="8"/>
        <end position="162"/>
    </location>
</feature>
<dbReference type="AlphaFoldDB" id="A0A410H467"/>
<dbReference type="Gene3D" id="3.90.950.20">
    <property type="entry name" value="CinA-like"/>
    <property type="match status" value="1"/>
</dbReference>
<organism evidence="2 3">
    <name type="scientific">Hydrogenovibrio thermophilus</name>
    <dbReference type="NCBI Taxonomy" id="265883"/>
    <lineage>
        <taxon>Bacteria</taxon>
        <taxon>Pseudomonadati</taxon>
        <taxon>Pseudomonadota</taxon>
        <taxon>Gammaproteobacteria</taxon>
        <taxon>Thiotrichales</taxon>
        <taxon>Piscirickettsiaceae</taxon>
        <taxon>Hydrogenovibrio</taxon>
    </lineage>
</organism>
<sequence>MMSRSSLESLVAEVGDALKQHDKLIVTAESCTGGLIAEALTSVAGSTAWFDRAFVTYSYESKHEMLGVKEVTLQHKGAVSQECVEEMVIGALQESHAAISIACSGIAGPGGGTPDKPVGTVWISWAMQGHDEIISKLYHFDGDRNAVRLACTVEALQGVLRLLSED</sequence>